<evidence type="ECO:0000256" key="1">
    <source>
        <dbReference type="SAM" id="MobiDB-lite"/>
    </source>
</evidence>
<accession>A0A2A7S682</accession>
<dbReference type="Proteomes" id="UP000220629">
    <property type="component" value="Unassembled WGS sequence"/>
</dbReference>
<dbReference type="RefSeq" id="WP_098154309.1">
    <property type="nucleotide sequence ID" value="NZ_CADEWZ010000009.1"/>
</dbReference>
<protein>
    <recommendedName>
        <fullName evidence="4">DUF892 family protein</fullName>
    </recommendedName>
</protein>
<dbReference type="AlphaFoldDB" id="A0A2A7S682"/>
<feature type="region of interest" description="Disordered" evidence="1">
    <location>
        <begin position="181"/>
        <end position="202"/>
    </location>
</feature>
<name>A0A2A7S682_BURGA</name>
<gene>
    <name evidence="2" type="ORF">CRM94_32605</name>
</gene>
<feature type="compositionally biased region" description="Basic and acidic residues" evidence="1">
    <location>
        <begin position="193"/>
        <end position="202"/>
    </location>
</feature>
<comment type="caution">
    <text evidence="2">The sequence shown here is derived from an EMBL/GenBank/DDBJ whole genome shotgun (WGS) entry which is preliminary data.</text>
</comment>
<dbReference type="EMBL" id="PDDY01000004">
    <property type="protein sequence ID" value="PEH39058.1"/>
    <property type="molecule type" value="Genomic_DNA"/>
</dbReference>
<proteinExistence type="predicted"/>
<evidence type="ECO:0000313" key="3">
    <source>
        <dbReference type="Proteomes" id="UP000220629"/>
    </source>
</evidence>
<evidence type="ECO:0008006" key="4">
    <source>
        <dbReference type="Google" id="ProtNLM"/>
    </source>
</evidence>
<dbReference type="SUPFAM" id="SSF47240">
    <property type="entry name" value="Ferritin-like"/>
    <property type="match status" value="1"/>
</dbReference>
<evidence type="ECO:0000313" key="2">
    <source>
        <dbReference type="EMBL" id="PEH39058.1"/>
    </source>
</evidence>
<dbReference type="InterPro" id="IPR009078">
    <property type="entry name" value="Ferritin-like_SF"/>
</dbReference>
<reference evidence="3" key="1">
    <citation type="submission" date="2017-09" db="EMBL/GenBank/DDBJ databases">
        <title>FDA dAtabase for Regulatory Grade micrObial Sequences (FDA-ARGOS): Supporting development and validation of Infectious Disease Dx tests.</title>
        <authorList>
            <person name="Minogue T."/>
            <person name="Wolcott M."/>
            <person name="Wasieloski L."/>
            <person name="Aguilar W."/>
            <person name="Moore D."/>
            <person name="Tallon L."/>
            <person name="Sadzewicz L."/>
            <person name="Ott S."/>
            <person name="Zhao X."/>
            <person name="Nagaraj S."/>
            <person name="Vavikolanu K."/>
            <person name="Aluvathingal J."/>
            <person name="Nadendla S."/>
            <person name="Sichtig H."/>
        </authorList>
    </citation>
    <scope>NUCLEOTIDE SEQUENCE [LARGE SCALE GENOMIC DNA]</scope>
    <source>
        <strain evidence="3">FDAARGOS_390</strain>
    </source>
</reference>
<organism evidence="2 3">
    <name type="scientific">Burkholderia gladioli</name>
    <name type="common">Pseudomonas marginata</name>
    <name type="synonym">Phytomonas marginata</name>
    <dbReference type="NCBI Taxonomy" id="28095"/>
    <lineage>
        <taxon>Bacteria</taxon>
        <taxon>Pseudomonadati</taxon>
        <taxon>Pseudomonadota</taxon>
        <taxon>Betaproteobacteria</taxon>
        <taxon>Burkholderiales</taxon>
        <taxon>Burkholderiaceae</taxon>
        <taxon>Burkholderia</taxon>
    </lineage>
</organism>
<sequence>MFHGKARHRGVHELLYQAFEAELGGAQVYRAALSCVHDPALHETWERHHRQSLHHQDVLRAIFRGLGLDELIQTPGRLAVAETGKALVNVIELARRNASPADAQIIAAECVLLAETKRNLNWELIGRAAEQLSGDAALLLREAHDAVAAQEDHRLYRTRAWACGMWLAAMGFPAVLPPPEAGRDGAPAAEAAQAERARGKMM</sequence>